<dbReference type="AlphaFoldDB" id="A0AAV4XG89"/>
<evidence type="ECO:0000313" key="2">
    <source>
        <dbReference type="Proteomes" id="UP001054945"/>
    </source>
</evidence>
<accession>A0AAV4XG89</accession>
<reference evidence="1 2" key="1">
    <citation type="submission" date="2021-06" db="EMBL/GenBank/DDBJ databases">
        <title>Caerostris extrusa draft genome.</title>
        <authorList>
            <person name="Kono N."/>
            <person name="Arakawa K."/>
        </authorList>
    </citation>
    <scope>NUCLEOTIDE SEQUENCE [LARGE SCALE GENOMIC DNA]</scope>
</reference>
<proteinExistence type="predicted"/>
<name>A0AAV4XG89_CAEEX</name>
<sequence length="95" mass="10789">MEVKDSTESPEPQTITPKYPVIKIPEMPETTSIPPSVIAYNQFGPLSHMETAATEASQPQWKHLPFLFLYPTKCRFLNSIIKKPKDLSVKRTTES</sequence>
<comment type="caution">
    <text evidence="1">The sequence shown here is derived from an EMBL/GenBank/DDBJ whole genome shotgun (WGS) entry which is preliminary data.</text>
</comment>
<dbReference type="EMBL" id="BPLR01000228">
    <property type="protein sequence ID" value="GIY93059.1"/>
    <property type="molecule type" value="Genomic_DNA"/>
</dbReference>
<dbReference type="Proteomes" id="UP001054945">
    <property type="component" value="Unassembled WGS sequence"/>
</dbReference>
<organism evidence="1 2">
    <name type="scientific">Caerostris extrusa</name>
    <name type="common">Bark spider</name>
    <name type="synonym">Caerostris bankana</name>
    <dbReference type="NCBI Taxonomy" id="172846"/>
    <lineage>
        <taxon>Eukaryota</taxon>
        <taxon>Metazoa</taxon>
        <taxon>Ecdysozoa</taxon>
        <taxon>Arthropoda</taxon>
        <taxon>Chelicerata</taxon>
        <taxon>Arachnida</taxon>
        <taxon>Araneae</taxon>
        <taxon>Araneomorphae</taxon>
        <taxon>Entelegynae</taxon>
        <taxon>Araneoidea</taxon>
        <taxon>Araneidae</taxon>
        <taxon>Caerostris</taxon>
    </lineage>
</organism>
<gene>
    <name evidence="1" type="ORF">CEXT_250001</name>
</gene>
<protein>
    <submittedName>
        <fullName evidence="1">Uncharacterized protein</fullName>
    </submittedName>
</protein>
<evidence type="ECO:0000313" key="1">
    <source>
        <dbReference type="EMBL" id="GIY93059.1"/>
    </source>
</evidence>
<keyword evidence="2" id="KW-1185">Reference proteome</keyword>